<feature type="short sequence motif" description="GXSXG" evidence="4">
    <location>
        <begin position="61"/>
        <end position="65"/>
    </location>
</feature>
<dbReference type="GO" id="GO:0004620">
    <property type="term" value="F:phospholipase activity"/>
    <property type="evidence" value="ECO:0007669"/>
    <property type="project" value="TreeGrafter"/>
</dbReference>
<comment type="caution">
    <text evidence="6">The sequence shown here is derived from an EMBL/GenBank/DDBJ whole genome shotgun (WGS) entry which is preliminary data.</text>
</comment>
<feature type="domain" description="PNPLA" evidence="5">
    <location>
        <begin position="17"/>
        <end position="223"/>
    </location>
</feature>
<evidence type="ECO:0000256" key="2">
    <source>
        <dbReference type="ARBA" id="ARBA00022963"/>
    </source>
</evidence>
<dbReference type="PROSITE" id="PS51635">
    <property type="entry name" value="PNPLA"/>
    <property type="match status" value="1"/>
</dbReference>
<evidence type="ECO:0000259" key="5">
    <source>
        <dbReference type="PROSITE" id="PS51635"/>
    </source>
</evidence>
<dbReference type="InterPro" id="IPR002641">
    <property type="entry name" value="PNPLA_dom"/>
</dbReference>
<dbReference type="GO" id="GO:0006631">
    <property type="term" value="P:fatty acid metabolic process"/>
    <property type="evidence" value="ECO:0007669"/>
    <property type="project" value="TreeGrafter"/>
</dbReference>
<keyword evidence="3 4" id="KW-0443">Lipid metabolism</keyword>
<dbReference type="Pfam" id="PF01734">
    <property type="entry name" value="Patatin"/>
    <property type="match status" value="1"/>
</dbReference>
<dbReference type="SUPFAM" id="SSF52151">
    <property type="entry name" value="FabD/lysophospholipase-like"/>
    <property type="match status" value="1"/>
</dbReference>
<evidence type="ECO:0000256" key="4">
    <source>
        <dbReference type="PROSITE-ProRule" id="PRU01161"/>
    </source>
</evidence>
<dbReference type="InterPro" id="IPR016035">
    <property type="entry name" value="Acyl_Trfase/lysoPLipase"/>
</dbReference>
<dbReference type="RefSeq" id="WP_123120905.1">
    <property type="nucleotide sequence ID" value="NZ_RJJR01000009.1"/>
</dbReference>
<organism evidence="6 7">
    <name type="scientific">Hanamia caeni</name>
    <dbReference type="NCBI Taxonomy" id="2294116"/>
    <lineage>
        <taxon>Bacteria</taxon>
        <taxon>Pseudomonadati</taxon>
        <taxon>Bacteroidota</taxon>
        <taxon>Chitinophagia</taxon>
        <taxon>Chitinophagales</taxon>
        <taxon>Chitinophagaceae</taxon>
        <taxon>Hanamia</taxon>
    </lineage>
</organism>
<dbReference type="GO" id="GO:0016042">
    <property type="term" value="P:lipid catabolic process"/>
    <property type="evidence" value="ECO:0007669"/>
    <property type="project" value="UniProtKB-UniRule"/>
</dbReference>
<keyword evidence="7" id="KW-1185">Reference proteome</keyword>
<gene>
    <name evidence="6" type="ORF">EFY79_11685</name>
</gene>
<evidence type="ECO:0000313" key="7">
    <source>
        <dbReference type="Proteomes" id="UP000267223"/>
    </source>
</evidence>
<keyword evidence="1 4" id="KW-0378">Hydrolase</keyword>
<sequence length="388" mass="43325">MTKADHLSNKTSPKRILALDGGGIRGALTLGYLQRIEDILRKQHGDEKSFRLGQYFDLIGGTSTGSIIAACLAIGMSVNEIKTMYMNLGEKIFAKKYKWWKIFEIDDLVRASYNSKPLEEELQNVFGSDTTLASDRILTGLCIVAKRADTNSVWPLINHPDGKYYDSVDGRNKDILLWKAVRASAAAPTYFLPQIIDVGGGLSEAAFVDGGVSMANNPSLQLLMVATMNGFPFKWKWGEDNLMIVSVGTGMGRWKKIPADVKKNTLLNWASQLPDMLMQDASWQNQMLLQWLSNSPTAWEIDQEIGKLDTDFIGSSKKDKGLIRYLRYNIWLDATTIAPLMNKQYSPKEIDGLVEMSNAASRFELYDIGAKAAVKEVSETHFPDTFKI</sequence>
<evidence type="ECO:0000256" key="3">
    <source>
        <dbReference type="ARBA" id="ARBA00023098"/>
    </source>
</evidence>
<dbReference type="PANTHER" id="PTHR24185:SF1">
    <property type="entry name" value="CALCIUM-INDEPENDENT PHOSPHOLIPASE A2-GAMMA"/>
    <property type="match status" value="1"/>
</dbReference>
<reference evidence="6 7" key="1">
    <citation type="submission" date="2018-11" db="EMBL/GenBank/DDBJ databases">
        <title>Draft genome sequence of Ferruginibacter sp. BO-59.</title>
        <authorList>
            <person name="Im W.T."/>
        </authorList>
    </citation>
    <scope>NUCLEOTIDE SEQUENCE [LARGE SCALE GENOMIC DNA]</scope>
    <source>
        <strain evidence="6 7">BO-59</strain>
    </source>
</reference>
<dbReference type="PANTHER" id="PTHR24185">
    <property type="entry name" value="CALCIUM-INDEPENDENT PHOSPHOLIPASE A2-GAMMA"/>
    <property type="match status" value="1"/>
</dbReference>
<dbReference type="OrthoDB" id="9807112at2"/>
<feature type="short sequence motif" description="DGA/G" evidence="4">
    <location>
        <begin position="209"/>
        <end position="211"/>
    </location>
</feature>
<dbReference type="AlphaFoldDB" id="A0A3M9NDW1"/>
<accession>A0A3M9NDW1</accession>
<keyword evidence="2 4" id="KW-0442">Lipid degradation</keyword>
<dbReference type="EMBL" id="RJJR01000009">
    <property type="protein sequence ID" value="RNI35625.1"/>
    <property type="molecule type" value="Genomic_DNA"/>
</dbReference>
<dbReference type="Gene3D" id="3.40.1090.10">
    <property type="entry name" value="Cytosolic phospholipase A2 catalytic domain"/>
    <property type="match status" value="1"/>
</dbReference>
<feature type="short sequence motif" description="GXGXXG" evidence="4">
    <location>
        <begin position="21"/>
        <end position="26"/>
    </location>
</feature>
<feature type="active site" description="Nucleophile" evidence="4">
    <location>
        <position position="63"/>
    </location>
</feature>
<dbReference type="Proteomes" id="UP000267223">
    <property type="component" value="Unassembled WGS sequence"/>
</dbReference>
<evidence type="ECO:0000256" key="1">
    <source>
        <dbReference type="ARBA" id="ARBA00022801"/>
    </source>
</evidence>
<evidence type="ECO:0000313" key="6">
    <source>
        <dbReference type="EMBL" id="RNI35625.1"/>
    </source>
</evidence>
<feature type="active site" description="Proton acceptor" evidence="4">
    <location>
        <position position="209"/>
    </location>
</feature>
<name>A0A3M9NDW1_9BACT</name>
<dbReference type="GO" id="GO:0016020">
    <property type="term" value="C:membrane"/>
    <property type="evidence" value="ECO:0007669"/>
    <property type="project" value="TreeGrafter"/>
</dbReference>
<protein>
    <submittedName>
        <fullName evidence="6">Patatin</fullName>
    </submittedName>
</protein>
<proteinExistence type="predicted"/>